<gene>
    <name evidence="12" type="ORF">R3W88_015088</name>
</gene>
<dbReference type="Proteomes" id="UP001311915">
    <property type="component" value="Unassembled WGS sequence"/>
</dbReference>
<keyword evidence="3" id="KW-0813">Transport</keyword>
<dbReference type="PANTHER" id="PTHR45651:SF76">
    <property type="entry name" value="CYCLIC NUCLEOTIDE-GATED ION CHANNEL 1-LIKE"/>
    <property type="match status" value="1"/>
</dbReference>
<keyword evidence="6" id="KW-0406">Ion transport</keyword>
<dbReference type="AlphaFoldDB" id="A0AAV9KWJ6"/>
<keyword evidence="4 10" id="KW-0812">Transmembrane</keyword>
<keyword evidence="8" id="KW-1071">Ligand-gated ion channel</keyword>
<dbReference type="PANTHER" id="PTHR45651">
    <property type="entry name" value="CYCLIC NUCLEOTIDE-GATED ION CHANNEL 15-RELATED-RELATED"/>
    <property type="match status" value="1"/>
</dbReference>
<evidence type="ECO:0000256" key="3">
    <source>
        <dbReference type="ARBA" id="ARBA00022448"/>
    </source>
</evidence>
<evidence type="ECO:0000256" key="4">
    <source>
        <dbReference type="ARBA" id="ARBA00022692"/>
    </source>
</evidence>
<evidence type="ECO:0000313" key="12">
    <source>
        <dbReference type="EMBL" id="KAK4716750.1"/>
    </source>
</evidence>
<evidence type="ECO:0000313" key="13">
    <source>
        <dbReference type="Proteomes" id="UP001311915"/>
    </source>
</evidence>
<keyword evidence="7 10" id="KW-0472">Membrane</keyword>
<dbReference type="CDD" id="cd00038">
    <property type="entry name" value="CAP_ED"/>
    <property type="match status" value="1"/>
</dbReference>
<protein>
    <recommendedName>
        <fullName evidence="11">Cyclic nucleotide-binding domain-containing protein</fullName>
    </recommendedName>
</protein>
<name>A0AAV9KWJ6_9SOLN</name>
<dbReference type="Gene3D" id="1.10.287.630">
    <property type="entry name" value="Helix hairpin bin"/>
    <property type="match status" value="1"/>
</dbReference>
<comment type="similarity">
    <text evidence="2">Belongs to the cyclic nucleotide-gated cation channel (TC 1.A.1.5) family.</text>
</comment>
<accession>A0AAV9KWJ6</accession>
<reference evidence="12 13" key="1">
    <citation type="submission" date="2023-10" db="EMBL/GenBank/DDBJ databases">
        <title>Genome-Wide Identification Analysis in wild type Solanum Pinnatisectum Reveals Some Genes Defensing Phytophthora Infestans.</title>
        <authorList>
            <person name="Sun C."/>
        </authorList>
    </citation>
    <scope>NUCLEOTIDE SEQUENCE [LARGE SCALE GENOMIC DNA]</scope>
    <source>
        <strain evidence="12">LQN</strain>
        <tissue evidence="12">Leaf</tissue>
    </source>
</reference>
<comment type="subcellular location">
    <subcellularLocation>
        <location evidence="1">Endomembrane system</location>
        <topology evidence="1">Multi-pass membrane protein</topology>
    </subcellularLocation>
</comment>
<dbReference type="InterPro" id="IPR018490">
    <property type="entry name" value="cNMP-bd_dom_sf"/>
</dbReference>
<keyword evidence="13" id="KW-1185">Reference proteome</keyword>
<dbReference type="PROSITE" id="PS50042">
    <property type="entry name" value="CNMP_BINDING_3"/>
    <property type="match status" value="1"/>
</dbReference>
<dbReference type="InterPro" id="IPR000595">
    <property type="entry name" value="cNMP-bd_dom"/>
</dbReference>
<dbReference type="SUPFAM" id="SSF81324">
    <property type="entry name" value="Voltage-gated potassium channels"/>
    <property type="match status" value="1"/>
</dbReference>
<dbReference type="FunFam" id="1.10.287.630:FF:000003">
    <property type="entry name" value="Cyclic nucleotide-gated ion channel 1"/>
    <property type="match status" value="1"/>
</dbReference>
<dbReference type="EMBL" id="JAWPEI010000009">
    <property type="protein sequence ID" value="KAK4716750.1"/>
    <property type="molecule type" value="Genomic_DNA"/>
</dbReference>
<dbReference type="GO" id="GO:0034220">
    <property type="term" value="P:monoatomic ion transmembrane transport"/>
    <property type="evidence" value="ECO:0007669"/>
    <property type="project" value="UniProtKB-KW"/>
</dbReference>
<evidence type="ECO:0000256" key="9">
    <source>
        <dbReference type="ARBA" id="ARBA00023303"/>
    </source>
</evidence>
<dbReference type="Gene3D" id="2.60.120.10">
    <property type="entry name" value="Jelly Rolls"/>
    <property type="match status" value="2"/>
</dbReference>
<organism evidence="12 13">
    <name type="scientific">Solanum pinnatisectum</name>
    <name type="common">tansyleaf nightshade</name>
    <dbReference type="NCBI Taxonomy" id="50273"/>
    <lineage>
        <taxon>Eukaryota</taxon>
        <taxon>Viridiplantae</taxon>
        <taxon>Streptophyta</taxon>
        <taxon>Embryophyta</taxon>
        <taxon>Tracheophyta</taxon>
        <taxon>Spermatophyta</taxon>
        <taxon>Magnoliopsida</taxon>
        <taxon>eudicotyledons</taxon>
        <taxon>Gunneridae</taxon>
        <taxon>Pentapetalae</taxon>
        <taxon>asterids</taxon>
        <taxon>lamiids</taxon>
        <taxon>Solanales</taxon>
        <taxon>Solanaceae</taxon>
        <taxon>Solanoideae</taxon>
        <taxon>Solaneae</taxon>
        <taxon>Solanum</taxon>
    </lineage>
</organism>
<keyword evidence="5 10" id="KW-1133">Transmembrane helix</keyword>
<feature type="transmembrane region" description="Helical" evidence="10">
    <location>
        <begin position="76"/>
        <end position="98"/>
    </location>
</feature>
<proteinExistence type="inferred from homology"/>
<dbReference type="InterPro" id="IPR014710">
    <property type="entry name" value="RmlC-like_jellyroll"/>
</dbReference>
<keyword evidence="9" id="KW-0407">Ion channel</keyword>
<evidence type="ECO:0000256" key="6">
    <source>
        <dbReference type="ARBA" id="ARBA00023065"/>
    </source>
</evidence>
<dbReference type="GO" id="GO:0012505">
    <property type="term" value="C:endomembrane system"/>
    <property type="evidence" value="ECO:0007669"/>
    <property type="project" value="UniProtKB-SubCell"/>
</dbReference>
<evidence type="ECO:0000256" key="5">
    <source>
        <dbReference type="ARBA" id="ARBA00022989"/>
    </source>
</evidence>
<feature type="domain" description="Cyclic nucleotide-binding" evidence="11">
    <location>
        <begin position="173"/>
        <end position="211"/>
    </location>
</feature>
<evidence type="ECO:0000256" key="7">
    <source>
        <dbReference type="ARBA" id="ARBA00023136"/>
    </source>
</evidence>
<evidence type="ECO:0000256" key="1">
    <source>
        <dbReference type="ARBA" id="ARBA00004127"/>
    </source>
</evidence>
<evidence type="ECO:0000256" key="2">
    <source>
        <dbReference type="ARBA" id="ARBA00010486"/>
    </source>
</evidence>
<comment type="caution">
    <text evidence="12">The sequence shown here is derived from an EMBL/GenBank/DDBJ whole genome shotgun (WGS) entry which is preliminary data.</text>
</comment>
<evidence type="ECO:0000256" key="10">
    <source>
        <dbReference type="SAM" id="Phobius"/>
    </source>
</evidence>
<sequence>MNGNAFLLNSSCPLLQQEDIKDPNDFDFGIALDALQFQVVGKTKFRTKLLYCFWWGLRNLSSLGQNLKTSTSDGDIVFAIFISLIGLVFFFKLVQFNLVRLEEMRVRRCDVEQWMSHRMLPDNLKQRIRRHEHYKWQETRGVEEELLIQNLPRDLKRDLKRHLCWSFLKRVPIFEEMDEQLLDALSDRLKPALFTQKSFIMREGDPAGDFYGDELLTWALDPHTSSSSLPISTRTVQAVTDIEAFAFTADDLKFVASQFRRLHSKQLQHTFK</sequence>
<dbReference type="SUPFAM" id="SSF51206">
    <property type="entry name" value="cAMP-binding domain-like"/>
    <property type="match status" value="1"/>
</dbReference>
<evidence type="ECO:0000256" key="8">
    <source>
        <dbReference type="ARBA" id="ARBA00023286"/>
    </source>
</evidence>
<evidence type="ECO:0000259" key="11">
    <source>
        <dbReference type="PROSITE" id="PS50042"/>
    </source>
</evidence>